<reference evidence="11" key="2">
    <citation type="submission" date="2023-05" db="EMBL/GenBank/DDBJ databases">
        <authorList>
            <consortium name="Lawrence Berkeley National Laboratory"/>
            <person name="Steindorff A."/>
            <person name="Hensen N."/>
            <person name="Bonometti L."/>
            <person name="Westerberg I."/>
            <person name="Brannstrom I.O."/>
            <person name="Guillou S."/>
            <person name="Cros-Aarteil S."/>
            <person name="Calhoun S."/>
            <person name="Haridas S."/>
            <person name="Kuo A."/>
            <person name="Mondo S."/>
            <person name="Pangilinan J."/>
            <person name="Riley R."/>
            <person name="Labutti K."/>
            <person name="Andreopoulos B."/>
            <person name="Lipzen A."/>
            <person name="Chen C."/>
            <person name="Yanf M."/>
            <person name="Daum C."/>
            <person name="Ng V."/>
            <person name="Clum A."/>
            <person name="Ohm R."/>
            <person name="Martin F."/>
            <person name="Silar P."/>
            <person name="Natvig D."/>
            <person name="Lalanne C."/>
            <person name="Gautier V."/>
            <person name="Ament-Velasquez S.L."/>
            <person name="Kruys A."/>
            <person name="Hutchinson M.I."/>
            <person name="Powell A.J."/>
            <person name="Barry K."/>
            <person name="Miller A.N."/>
            <person name="Grigoriev I.V."/>
            <person name="Debuchy R."/>
            <person name="Gladieux P."/>
            <person name="Thoren M.H."/>
            <person name="Johannesson H."/>
        </authorList>
    </citation>
    <scope>NUCLEOTIDE SEQUENCE</scope>
    <source>
        <strain evidence="11">CBS 103.79</strain>
    </source>
</reference>
<dbReference type="Gene3D" id="3.30.160.60">
    <property type="entry name" value="Classic Zinc Finger"/>
    <property type="match status" value="1"/>
</dbReference>
<keyword evidence="12" id="KW-1185">Reference proteome</keyword>
<dbReference type="InterPro" id="IPR013087">
    <property type="entry name" value="Znf_C2H2_type"/>
</dbReference>
<dbReference type="PROSITE" id="PS00028">
    <property type="entry name" value="ZINC_FINGER_C2H2_1"/>
    <property type="match status" value="1"/>
</dbReference>
<evidence type="ECO:0000256" key="4">
    <source>
        <dbReference type="ARBA" id="ARBA00022833"/>
    </source>
</evidence>
<evidence type="ECO:0000256" key="7">
    <source>
        <dbReference type="ARBA" id="ARBA00023242"/>
    </source>
</evidence>
<feature type="domain" description="C2H2-type" evidence="10">
    <location>
        <begin position="199"/>
        <end position="228"/>
    </location>
</feature>
<evidence type="ECO:0000256" key="8">
    <source>
        <dbReference type="PROSITE-ProRule" id="PRU00042"/>
    </source>
</evidence>
<comment type="subcellular location">
    <subcellularLocation>
        <location evidence="1">Nucleus</location>
    </subcellularLocation>
</comment>
<dbReference type="EMBL" id="MU855526">
    <property type="protein sequence ID" value="KAK3902208.1"/>
    <property type="molecule type" value="Genomic_DNA"/>
</dbReference>
<name>A0AAN6RTR5_9PEZI</name>
<keyword evidence="5" id="KW-0805">Transcription regulation</keyword>
<keyword evidence="2" id="KW-0479">Metal-binding</keyword>
<evidence type="ECO:0000256" key="3">
    <source>
        <dbReference type="ARBA" id="ARBA00022771"/>
    </source>
</evidence>
<keyword evidence="4" id="KW-0862">Zinc</keyword>
<evidence type="ECO:0000313" key="11">
    <source>
        <dbReference type="EMBL" id="KAK3902208.1"/>
    </source>
</evidence>
<feature type="region of interest" description="Disordered" evidence="9">
    <location>
        <begin position="179"/>
        <end position="198"/>
    </location>
</feature>
<gene>
    <name evidence="11" type="ORF">C8A05DRAFT_34116</name>
</gene>
<dbReference type="PANTHER" id="PTHR46179:SF13">
    <property type="entry name" value="C2H2-TYPE DOMAIN-CONTAINING PROTEIN"/>
    <property type="match status" value="1"/>
</dbReference>
<comment type="caution">
    <text evidence="11">The sequence shown here is derived from an EMBL/GenBank/DDBJ whole genome shotgun (WGS) entry which is preliminary data.</text>
</comment>
<sequence>MSSNAAYPSHPSDEYWAWEVLSSTATAPAMPALSLPLSHQSPMYRSPSAASSQMSGPAIPWLPSPASSVYSPTTNNLPSDFDTSPIEPLMHDFPVGFDLDVMNTPLGDFSQSWLNPDPDAAASMDFLNTYIPDAVFPGHEFVSHDFGLGAGVSHFTPPGSVSPTASLFATPVIGPHLGAPTPASLPSPPAPPAAPTQLLPCPEPTCSNVYHTPAELKKHTKSHRPQRFPCPLPRCGKPHKDQRGLNRHLHAQHRAYAEVHNVPSENAACPRCGEASRRDNMVRHMKKKHPEMF</sequence>
<dbReference type="GO" id="GO:0008270">
    <property type="term" value="F:zinc ion binding"/>
    <property type="evidence" value="ECO:0007669"/>
    <property type="project" value="UniProtKB-KW"/>
</dbReference>
<dbReference type="PROSITE" id="PS50157">
    <property type="entry name" value="ZINC_FINGER_C2H2_2"/>
    <property type="match status" value="1"/>
</dbReference>
<evidence type="ECO:0000256" key="9">
    <source>
        <dbReference type="SAM" id="MobiDB-lite"/>
    </source>
</evidence>
<dbReference type="SMART" id="SM00355">
    <property type="entry name" value="ZnF_C2H2"/>
    <property type="match status" value="3"/>
</dbReference>
<reference evidence="11" key="1">
    <citation type="journal article" date="2023" name="Mol. Phylogenet. Evol.">
        <title>Genome-scale phylogeny and comparative genomics of the fungal order Sordariales.</title>
        <authorList>
            <person name="Hensen N."/>
            <person name="Bonometti L."/>
            <person name="Westerberg I."/>
            <person name="Brannstrom I.O."/>
            <person name="Guillou S."/>
            <person name="Cros-Aarteil S."/>
            <person name="Calhoun S."/>
            <person name="Haridas S."/>
            <person name="Kuo A."/>
            <person name="Mondo S."/>
            <person name="Pangilinan J."/>
            <person name="Riley R."/>
            <person name="LaButti K."/>
            <person name="Andreopoulos B."/>
            <person name="Lipzen A."/>
            <person name="Chen C."/>
            <person name="Yan M."/>
            <person name="Daum C."/>
            <person name="Ng V."/>
            <person name="Clum A."/>
            <person name="Steindorff A."/>
            <person name="Ohm R.A."/>
            <person name="Martin F."/>
            <person name="Silar P."/>
            <person name="Natvig D.O."/>
            <person name="Lalanne C."/>
            <person name="Gautier V."/>
            <person name="Ament-Velasquez S.L."/>
            <person name="Kruys A."/>
            <person name="Hutchinson M.I."/>
            <person name="Powell A.J."/>
            <person name="Barry K."/>
            <person name="Miller A.N."/>
            <person name="Grigoriev I.V."/>
            <person name="Debuchy R."/>
            <person name="Gladieux P."/>
            <person name="Hiltunen Thoren M."/>
            <person name="Johannesson H."/>
        </authorList>
    </citation>
    <scope>NUCLEOTIDE SEQUENCE</scope>
    <source>
        <strain evidence="11">CBS 103.79</strain>
    </source>
</reference>
<feature type="region of interest" description="Disordered" evidence="9">
    <location>
        <begin position="217"/>
        <end position="242"/>
    </location>
</feature>
<feature type="compositionally biased region" description="Pro residues" evidence="9">
    <location>
        <begin position="183"/>
        <end position="194"/>
    </location>
</feature>
<dbReference type="GO" id="GO:0005634">
    <property type="term" value="C:nucleus"/>
    <property type="evidence" value="ECO:0007669"/>
    <property type="project" value="UniProtKB-SubCell"/>
</dbReference>
<evidence type="ECO:0000313" key="12">
    <source>
        <dbReference type="Proteomes" id="UP001303889"/>
    </source>
</evidence>
<dbReference type="GO" id="GO:0006357">
    <property type="term" value="P:regulation of transcription by RNA polymerase II"/>
    <property type="evidence" value="ECO:0007669"/>
    <property type="project" value="TreeGrafter"/>
</dbReference>
<organism evidence="11 12">
    <name type="scientific">Staphylotrichum tortipilum</name>
    <dbReference type="NCBI Taxonomy" id="2831512"/>
    <lineage>
        <taxon>Eukaryota</taxon>
        <taxon>Fungi</taxon>
        <taxon>Dikarya</taxon>
        <taxon>Ascomycota</taxon>
        <taxon>Pezizomycotina</taxon>
        <taxon>Sordariomycetes</taxon>
        <taxon>Sordariomycetidae</taxon>
        <taxon>Sordariales</taxon>
        <taxon>Chaetomiaceae</taxon>
        <taxon>Staphylotrichum</taxon>
    </lineage>
</organism>
<evidence type="ECO:0000256" key="1">
    <source>
        <dbReference type="ARBA" id="ARBA00004123"/>
    </source>
</evidence>
<evidence type="ECO:0000259" key="10">
    <source>
        <dbReference type="PROSITE" id="PS50157"/>
    </source>
</evidence>
<keyword evidence="6" id="KW-0804">Transcription</keyword>
<dbReference type="Proteomes" id="UP001303889">
    <property type="component" value="Unassembled WGS sequence"/>
</dbReference>
<accession>A0AAN6RTR5</accession>
<proteinExistence type="predicted"/>
<dbReference type="AlphaFoldDB" id="A0AAN6RTR5"/>
<dbReference type="InterPro" id="IPR051061">
    <property type="entry name" value="Zinc_finger_trans_reg"/>
</dbReference>
<protein>
    <recommendedName>
        <fullName evidence="10">C2H2-type domain-containing protein</fullName>
    </recommendedName>
</protein>
<evidence type="ECO:0000256" key="6">
    <source>
        <dbReference type="ARBA" id="ARBA00023163"/>
    </source>
</evidence>
<dbReference type="PANTHER" id="PTHR46179">
    <property type="entry name" value="ZINC FINGER PROTEIN"/>
    <property type="match status" value="1"/>
</dbReference>
<evidence type="ECO:0000256" key="2">
    <source>
        <dbReference type="ARBA" id="ARBA00022723"/>
    </source>
</evidence>
<keyword evidence="3 8" id="KW-0863">Zinc-finger</keyword>
<keyword evidence="7" id="KW-0539">Nucleus</keyword>
<evidence type="ECO:0000256" key="5">
    <source>
        <dbReference type="ARBA" id="ARBA00023015"/>
    </source>
</evidence>